<dbReference type="RefSeq" id="WP_252442089.1">
    <property type="nucleotide sequence ID" value="NZ_JAMWYK010000001.1"/>
</dbReference>
<dbReference type="EMBL" id="JAMWYK010000001">
    <property type="protein sequence ID" value="MCO0831638.1"/>
    <property type="molecule type" value="Genomic_DNA"/>
</dbReference>
<protein>
    <recommendedName>
        <fullName evidence="3">TPR repeat-containing protein</fullName>
    </recommendedName>
</protein>
<gene>
    <name evidence="1" type="ORF">NFX39_00830</name>
</gene>
<comment type="caution">
    <text evidence="1">The sequence shown here is derived from an EMBL/GenBank/DDBJ whole genome shotgun (WGS) entry which is preliminary data.</text>
</comment>
<evidence type="ECO:0008006" key="3">
    <source>
        <dbReference type="Google" id="ProtNLM"/>
    </source>
</evidence>
<sequence>MTSVNEWREEGQQAFDNGDYELAVQNWSQLYDSDRTFENNQLFARALSKSGQPQAALTVAKEYVGEYLGQKKDYQFYFELCLNASYFIMARRMAVESIEPEDKERRLKEVDAAEKVAQIEQGEALKRAARRFHHISGYDVLEQQQIYQDALSLPVNDYVAGARAVLQDPYTLPLIQASILTDVQCLVLHQEFTYRFLDGKEYTTILCEQPRPLRDPNFEDGRAYLLKAVGQDDPVAFEMLMDQLKLEMHVLFPQIHRIENPIAWVQADMTLFNGHDEENFEEESDEQKNLHQMVHHALEEMGAS</sequence>
<keyword evidence="2" id="KW-1185">Reference proteome</keyword>
<dbReference type="Proteomes" id="UP001523234">
    <property type="component" value="Unassembled WGS sequence"/>
</dbReference>
<evidence type="ECO:0000313" key="2">
    <source>
        <dbReference type="Proteomes" id="UP001523234"/>
    </source>
</evidence>
<name>A0ABT0ZNW1_9LACO</name>
<organism evidence="1 2">
    <name type="scientific">Fructobacillus apis</name>
    <dbReference type="NCBI Taxonomy" id="2935017"/>
    <lineage>
        <taxon>Bacteria</taxon>
        <taxon>Bacillati</taxon>
        <taxon>Bacillota</taxon>
        <taxon>Bacilli</taxon>
        <taxon>Lactobacillales</taxon>
        <taxon>Lactobacillaceae</taxon>
        <taxon>Fructobacillus</taxon>
    </lineage>
</organism>
<reference evidence="1 2" key="1">
    <citation type="submission" date="2022-06" db="EMBL/GenBank/DDBJ databases">
        <title>Fructobacillus taiwanensis sp. nov., isolated from the honeybee.</title>
        <authorList>
            <person name="Chen Y.-S."/>
            <person name="Wang L.-T."/>
            <person name="Lee Y.-S."/>
            <person name="Chang Y.-C."/>
            <person name="Wu H.-C."/>
            <person name="Liao C.-Y."/>
            <person name="Chen W.-H."/>
            <person name="Deng J.-N."/>
            <person name="Wang Y.-H."/>
        </authorList>
    </citation>
    <scope>NUCLEOTIDE SEQUENCE [LARGE SCALE GENOMIC DNA]</scope>
    <source>
        <strain evidence="1 2">W13</strain>
    </source>
</reference>
<evidence type="ECO:0000313" key="1">
    <source>
        <dbReference type="EMBL" id="MCO0831638.1"/>
    </source>
</evidence>
<accession>A0ABT0ZNW1</accession>
<proteinExistence type="predicted"/>